<evidence type="ECO:0000313" key="3">
    <source>
        <dbReference type="Proteomes" id="UP000824120"/>
    </source>
</evidence>
<name>A0A9J6APW4_SOLCO</name>
<sequence length="270" mass="30703">MLVFNGKSNRGMFLVKVGKTSGTLFVKCKTIRIIFYERKEEKRTREEKQKVKNIEDDSQKMELVNWSCCYTRRNRRGVASVCSVVIYLSGMVVEALSSLIFVELNNPYNEDFAFPNLNPRAEVYRNGVAEVNWDPGSPDLQFIWIHVQLFKSMEGLNCKRDLPGDGFFIWLIACLKSVRNNGTLGGEWSTFGSSSTNEREWSTSFHSPQISDGEFLSSPPSFSNILQKLLVFSPVRLSNSNCCVGDVTQDAPWDPFLKPERKLEKAPSTK</sequence>
<dbReference type="EMBL" id="JACXVP010000002">
    <property type="protein sequence ID" value="KAG5626404.1"/>
    <property type="molecule type" value="Genomic_DNA"/>
</dbReference>
<reference evidence="2 3" key="1">
    <citation type="submission" date="2020-09" db="EMBL/GenBank/DDBJ databases">
        <title>De no assembly of potato wild relative species, Solanum commersonii.</title>
        <authorList>
            <person name="Cho K."/>
        </authorList>
    </citation>
    <scope>NUCLEOTIDE SEQUENCE [LARGE SCALE GENOMIC DNA]</scope>
    <source>
        <strain evidence="2">LZ3.2</strain>
        <tissue evidence="2">Leaf</tissue>
    </source>
</reference>
<proteinExistence type="predicted"/>
<keyword evidence="1" id="KW-0472">Membrane</keyword>
<accession>A0A9J6APW4</accession>
<feature type="transmembrane region" description="Helical" evidence="1">
    <location>
        <begin position="81"/>
        <end position="102"/>
    </location>
</feature>
<organism evidence="2 3">
    <name type="scientific">Solanum commersonii</name>
    <name type="common">Commerson's wild potato</name>
    <name type="synonym">Commerson's nightshade</name>
    <dbReference type="NCBI Taxonomy" id="4109"/>
    <lineage>
        <taxon>Eukaryota</taxon>
        <taxon>Viridiplantae</taxon>
        <taxon>Streptophyta</taxon>
        <taxon>Embryophyta</taxon>
        <taxon>Tracheophyta</taxon>
        <taxon>Spermatophyta</taxon>
        <taxon>Magnoliopsida</taxon>
        <taxon>eudicotyledons</taxon>
        <taxon>Gunneridae</taxon>
        <taxon>Pentapetalae</taxon>
        <taxon>asterids</taxon>
        <taxon>lamiids</taxon>
        <taxon>Solanales</taxon>
        <taxon>Solanaceae</taxon>
        <taxon>Solanoideae</taxon>
        <taxon>Solaneae</taxon>
        <taxon>Solanum</taxon>
    </lineage>
</organism>
<dbReference type="Proteomes" id="UP000824120">
    <property type="component" value="Chromosome 2"/>
</dbReference>
<keyword evidence="3" id="KW-1185">Reference proteome</keyword>
<gene>
    <name evidence="2" type="ORF">H5410_011622</name>
</gene>
<dbReference type="AlphaFoldDB" id="A0A9J6APW4"/>
<evidence type="ECO:0000313" key="2">
    <source>
        <dbReference type="EMBL" id="KAG5626404.1"/>
    </source>
</evidence>
<evidence type="ECO:0000256" key="1">
    <source>
        <dbReference type="SAM" id="Phobius"/>
    </source>
</evidence>
<comment type="caution">
    <text evidence="2">The sequence shown here is derived from an EMBL/GenBank/DDBJ whole genome shotgun (WGS) entry which is preliminary data.</text>
</comment>
<protein>
    <submittedName>
        <fullName evidence="2">Uncharacterized protein</fullName>
    </submittedName>
</protein>
<keyword evidence="1" id="KW-0812">Transmembrane</keyword>
<keyword evidence="1" id="KW-1133">Transmembrane helix</keyword>